<accession>A0A1Z3HTV9</accession>
<sequence length="69" mass="7771">MESINCAEACVNGCVLGDKCPNLKYTEQATKFIDDTPLEDMLAMADEAVRKKMMERATTPPKWVLPEDY</sequence>
<name>A0A1Z3HTV9_9CYAN</name>
<proteinExistence type="predicted"/>
<dbReference type="EMBL" id="CP021983">
    <property type="protein sequence ID" value="ASC73758.1"/>
    <property type="molecule type" value="Genomic_DNA"/>
</dbReference>
<gene>
    <name evidence="1" type="ORF">XM38_047300</name>
</gene>
<evidence type="ECO:0000313" key="1">
    <source>
        <dbReference type="EMBL" id="ASC73758.1"/>
    </source>
</evidence>
<keyword evidence="2" id="KW-1185">Reference proteome</keyword>
<protein>
    <submittedName>
        <fullName evidence="1">Uncharacterized protein</fullName>
    </submittedName>
</protein>
<dbReference type="KEGG" id="hhg:XM38_047300"/>
<dbReference type="STRING" id="1641165.XM38_02275"/>
<dbReference type="Proteomes" id="UP000191901">
    <property type="component" value="Chromosome"/>
</dbReference>
<dbReference type="OrthoDB" id="427009at2"/>
<organism evidence="1 2">
    <name type="scientific">Halomicronema hongdechloris C2206</name>
    <dbReference type="NCBI Taxonomy" id="1641165"/>
    <lineage>
        <taxon>Bacteria</taxon>
        <taxon>Bacillati</taxon>
        <taxon>Cyanobacteriota</taxon>
        <taxon>Cyanophyceae</taxon>
        <taxon>Nodosilineales</taxon>
        <taxon>Nodosilineaceae</taxon>
        <taxon>Halomicronema</taxon>
    </lineage>
</organism>
<reference evidence="1 2" key="1">
    <citation type="journal article" date="2016" name="Biochim. Biophys. Acta">
        <title>Characterization of red-shifted phycobilisomes isolated from the chlorophyll f-containing cyanobacterium Halomicronema hongdechloris.</title>
        <authorList>
            <person name="Li Y."/>
            <person name="Lin Y."/>
            <person name="Garvey C.J."/>
            <person name="Birch D."/>
            <person name="Corkery R.W."/>
            <person name="Loughlin P.C."/>
            <person name="Scheer H."/>
            <person name="Willows R.D."/>
            <person name="Chen M."/>
        </authorList>
    </citation>
    <scope>NUCLEOTIDE SEQUENCE [LARGE SCALE GENOMIC DNA]</scope>
    <source>
        <strain evidence="1 2">C2206</strain>
    </source>
</reference>
<dbReference type="AlphaFoldDB" id="A0A1Z3HTV9"/>
<evidence type="ECO:0000313" key="2">
    <source>
        <dbReference type="Proteomes" id="UP000191901"/>
    </source>
</evidence>
<dbReference type="RefSeq" id="WP_080805535.1">
    <property type="nucleotide sequence ID" value="NZ_CP021983.2"/>
</dbReference>